<evidence type="ECO:0000256" key="5">
    <source>
        <dbReference type="SAM" id="MobiDB-lite"/>
    </source>
</evidence>
<sequence>MATGTTPHHFSRFTAARQTSSTRSNRQVTLSHPGLLFIGLLLLLLAGCSTQKAIVTRDDGPAIDGNNLSIDRILVMSAAKDALGTPYQWGGSTPRGYDCSGLVQMAYGKIGISLPRTSNEQFHALKEIDVARPGDLLFFGSGSRATHVGIYMGDRQMIHAPGSGRTVSVSSLDIRYWRQHYLGQRHRRIEPCP</sequence>
<dbReference type="PANTHER" id="PTHR47053">
    <property type="entry name" value="MUREIN DD-ENDOPEPTIDASE MEPH-RELATED"/>
    <property type="match status" value="1"/>
</dbReference>
<name>A0ABT6I2M5_9GAMM</name>
<dbReference type="PANTHER" id="PTHR47053:SF1">
    <property type="entry name" value="MUREIN DD-ENDOPEPTIDASE MEPH-RELATED"/>
    <property type="match status" value="1"/>
</dbReference>
<comment type="similarity">
    <text evidence="1">Belongs to the peptidase C40 family.</text>
</comment>
<keyword evidence="8" id="KW-1185">Reference proteome</keyword>
<evidence type="ECO:0000256" key="4">
    <source>
        <dbReference type="ARBA" id="ARBA00022807"/>
    </source>
</evidence>
<accession>A0ABT6I2M5</accession>
<feature type="region of interest" description="Disordered" evidence="5">
    <location>
        <begin position="1"/>
        <end position="26"/>
    </location>
</feature>
<feature type="compositionally biased region" description="Polar residues" evidence="5">
    <location>
        <begin position="16"/>
        <end position="26"/>
    </location>
</feature>
<feature type="domain" description="NlpC/P60" evidence="6">
    <location>
        <begin position="68"/>
        <end position="188"/>
    </location>
</feature>
<dbReference type="Pfam" id="PF00877">
    <property type="entry name" value="NLPC_P60"/>
    <property type="match status" value="1"/>
</dbReference>
<comment type="caution">
    <text evidence="7">The sequence shown here is derived from an EMBL/GenBank/DDBJ whole genome shotgun (WGS) entry which is preliminary data.</text>
</comment>
<evidence type="ECO:0000313" key="8">
    <source>
        <dbReference type="Proteomes" id="UP001162135"/>
    </source>
</evidence>
<proteinExistence type="inferred from homology"/>
<dbReference type="SUPFAM" id="SSF54001">
    <property type="entry name" value="Cysteine proteinases"/>
    <property type="match status" value="1"/>
</dbReference>
<organism evidence="7 8">
    <name type="scientific">Salinicola acroporae</name>
    <dbReference type="NCBI Taxonomy" id="1541440"/>
    <lineage>
        <taxon>Bacteria</taxon>
        <taxon>Pseudomonadati</taxon>
        <taxon>Pseudomonadota</taxon>
        <taxon>Gammaproteobacteria</taxon>
        <taxon>Oceanospirillales</taxon>
        <taxon>Halomonadaceae</taxon>
        <taxon>Salinicola</taxon>
    </lineage>
</organism>
<keyword evidence="3" id="KW-0378">Hydrolase</keyword>
<reference evidence="7" key="1">
    <citation type="journal article" date="2015" name="Antonie Van Leeuwenhoek">
        <title>Comparative 16S rRNA signatures and multilocus sequence analysis for the genus Salinicola and description of Salinicola acroporae sp. nov., isolated from coral Acropora digitifera.</title>
        <authorList>
            <person name="Lepcha R.T."/>
            <person name="Poddar A."/>
            <person name="Schumann P."/>
            <person name="Das S.K."/>
        </authorList>
    </citation>
    <scope>NUCLEOTIDE SEQUENCE</scope>
    <source>
        <strain evidence="7">S4-41</strain>
    </source>
</reference>
<reference evidence="7" key="2">
    <citation type="submission" date="2017-11" db="EMBL/GenBank/DDBJ databases">
        <authorList>
            <person name="Das S.K."/>
        </authorList>
    </citation>
    <scope>NUCLEOTIDE SEQUENCE</scope>
    <source>
        <strain evidence="7">S4-41</strain>
    </source>
</reference>
<dbReference type="PROSITE" id="PS51935">
    <property type="entry name" value="NLPC_P60"/>
    <property type="match status" value="1"/>
</dbReference>
<dbReference type="InterPro" id="IPR000064">
    <property type="entry name" value="NLP_P60_dom"/>
</dbReference>
<dbReference type="RefSeq" id="WP_280337580.1">
    <property type="nucleotide sequence ID" value="NZ_PGFS01000001.1"/>
</dbReference>
<dbReference type="InterPro" id="IPR051202">
    <property type="entry name" value="Peptidase_C40"/>
</dbReference>
<evidence type="ECO:0000313" key="7">
    <source>
        <dbReference type="EMBL" id="MDH4571901.1"/>
    </source>
</evidence>
<evidence type="ECO:0000256" key="2">
    <source>
        <dbReference type="ARBA" id="ARBA00022670"/>
    </source>
</evidence>
<keyword evidence="2" id="KW-0645">Protease</keyword>
<dbReference type="Proteomes" id="UP001162135">
    <property type="component" value="Unassembled WGS sequence"/>
</dbReference>
<dbReference type="EMBL" id="PGFS01000001">
    <property type="protein sequence ID" value="MDH4571901.1"/>
    <property type="molecule type" value="Genomic_DNA"/>
</dbReference>
<keyword evidence="4" id="KW-0788">Thiol protease</keyword>
<gene>
    <name evidence="7" type="ORF">CUR86_05065</name>
</gene>
<evidence type="ECO:0000256" key="1">
    <source>
        <dbReference type="ARBA" id="ARBA00007074"/>
    </source>
</evidence>
<evidence type="ECO:0000259" key="6">
    <source>
        <dbReference type="PROSITE" id="PS51935"/>
    </source>
</evidence>
<dbReference type="Gene3D" id="3.90.1720.10">
    <property type="entry name" value="endopeptidase domain like (from Nostoc punctiforme)"/>
    <property type="match status" value="1"/>
</dbReference>
<protein>
    <submittedName>
        <fullName evidence="7">NlpC/P60 family protein</fullName>
    </submittedName>
</protein>
<evidence type="ECO:0000256" key="3">
    <source>
        <dbReference type="ARBA" id="ARBA00022801"/>
    </source>
</evidence>
<dbReference type="InterPro" id="IPR038765">
    <property type="entry name" value="Papain-like_cys_pep_sf"/>
</dbReference>